<organism evidence="1 2">
    <name type="scientific">Promicromonospora alba</name>
    <dbReference type="NCBI Taxonomy" id="1616110"/>
    <lineage>
        <taxon>Bacteria</taxon>
        <taxon>Bacillati</taxon>
        <taxon>Actinomycetota</taxon>
        <taxon>Actinomycetes</taxon>
        <taxon>Micrococcales</taxon>
        <taxon>Promicromonosporaceae</taxon>
        <taxon>Promicromonospora</taxon>
    </lineage>
</organism>
<sequence>MTSASEYTTEFGPQTAEVARFLSAIETLTTDQLTRAEAASDTSDWTWDRSWDSATSLARLFGLYPQLDAAIDAAWEHAAKRPDFERWDHVWENAASHTAAALVISHHLPAPMVNRLSRAFIAAGVIEVALDETTED</sequence>
<name>A0ABV9HJZ7_9MICO</name>
<dbReference type="Proteomes" id="UP001596011">
    <property type="component" value="Unassembled WGS sequence"/>
</dbReference>
<keyword evidence="2" id="KW-1185">Reference proteome</keyword>
<evidence type="ECO:0000313" key="2">
    <source>
        <dbReference type="Proteomes" id="UP001596011"/>
    </source>
</evidence>
<evidence type="ECO:0000313" key="1">
    <source>
        <dbReference type="EMBL" id="MFC4630584.1"/>
    </source>
</evidence>
<gene>
    <name evidence="1" type="ORF">ACFO6V_20230</name>
</gene>
<dbReference type="EMBL" id="JBHSFI010000006">
    <property type="protein sequence ID" value="MFC4630584.1"/>
    <property type="molecule type" value="Genomic_DNA"/>
</dbReference>
<comment type="caution">
    <text evidence="1">The sequence shown here is derived from an EMBL/GenBank/DDBJ whole genome shotgun (WGS) entry which is preliminary data.</text>
</comment>
<protein>
    <submittedName>
        <fullName evidence="1">Uncharacterized protein</fullName>
    </submittedName>
</protein>
<reference evidence="2" key="1">
    <citation type="journal article" date="2019" name="Int. J. Syst. Evol. Microbiol.">
        <title>The Global Catalogue of Microorganisms (GCM) 10K type strain sequencing project: providing services to taxonomists for standard genome sequencing and annotation.</title>
        <authorList>
            <consortium name="The Broad Institute Genomics Platform"/>
            <consortium name="The Broad Institute Genome Sequencing Center for Infectious Disease"/>
            <person name="Wu L."/>
            <person name="Ma J."/>
        </authorList>
    </citation>
    <scope>NUCLEOTIDE SEQUENCE [LARGE SCALE GENOMIC DNA]</scope>
    <source>
        <strain evidence="2">CCUG 42722</strain>
    </source>
</reference>
<dbReference type="RefSeq" id="WP_377138511.1">
    <property type="nucleotide sequence ID" value="NZ_JBHSFI010000006.1"/>
</dbReference>
<proteinExistence type="predicted"/>
<accession>A0ABV9HJZ7</accession>